<organism evidence="2 3">
    <name type="scientific">Pythium oligandrum</name>
    <name type="common">Mycoparasitic fungus</name>
    <dbReference type="NCBI Taxonomy" id="41045"/>
    <lineage>
        <taxon>Eukaryota</taxon>
        <taxon>Sar</taxon>
        <taxon>Stramenopiles</taxon>
        <taxon>Oomycota</taxon>
        <taxon>Peronosporomycetes</taxon>
        <taxon>Pythiales</taxon>
        <taxon>Pythiaceae</taxon>
        <taxon>Pythium</taxon>
    </lineage>
</organism>
<proteinExistence type="predicted"/>
<gene>
    <name evidence="2" type="ORF">Poli38472_012497</name>
</gene>
<dbReference type="Proteomes" id="UP000794436">
    <property type="component" value="Unassembled WGS sequence"/>
</dbReference>
<feature type="compositionally biased region" description="Low complexity" evidence="1">
    <location>
        <begin position="1"/>
        <end position="33"/>
    </location>
</feature>
<feature type="compositionally biased region" description="Low complexity" evidence="1">
    <location>
        <begin position="69"/>
        <end position="79"/>
    </location>
</feature>
<evidence type="ECO:0000256" key="1">
    <source>
        <dbReference type="SAM" id="MobiDB-lite"/>
    </source>
</evidence>
<name>A0A8K1FLP9_PYTOL</name>
<dbReference type="AlphaFoldDB" id="A0A8K1FLP9"/>
<feature type="compositionally biased region" description="Polar residues" evidence="1">
    <location>
        <begin position="51"/>
        <end position="65"/>
    </location>
</feature>
<comment type="caution">
    <text evidence="2">The sequence shown here is derived from an EMBL/GenBank/DDBJ whole genome shotgun (WGS) entry which is preliminary data.</text>
</comment>
<evidence type="ECO:0000313" key="3">
    <source>
        <dbReference type="Proteomes" id="UP000794436"/>
    </source>
</evidence>
<keyword evidence="3" id="KW-1185">Reference proteome</keyword>
<dbReference type="EMBL" id="SPLM01000005">
    <property type="protein sequence ID" value="TMW67381.1"/>
    <property type="molecule type" value="Genomic_DNA"/>
</dbReference>
<reference evidence="2" key="1">
    <citation type="submission" date="2019-03" db="EMBL/GenBank/DDBJ databases">
        <title>Long read genome sequence of the mycoparasitic Pythium oligandrum ATCC 38472 isolated from sugarbeet rhizosphere.</title>
        <authorList>
            <person name="Gaulin E."/>
        </authorList>
    </citation>
    <scope>NUCLEOTIDE SEQUENCE</scope>
    <source>
        <strain evidence="2">ATCC 38472_TT</strain>
    </source>
</reference>
<feature type="region of interest" description="Disordered" evidence="1">
    <location>
        <begin position="1"/>
        <end position="79"/>
    </location>
</feature>
<evidence type="ECO:0000313" key="2">
    <source>
        <dbReference type="EMBL" id="TMW67381.1"/>
    </source>
</evidence>
<accession>A0A8K1FLP9</accession>
<protein>
    <submittedName>
        <fullName evidence="2">Uncharacterized protein</fullName>
    </submittedName>
</protein>
<sequence length="435" mass="48982">MAPSNSTSSPPSASSTSMSDVAAASAAGSVRPPLKQSTSSETEGSAPPTPEQNQIPSPASSSTASRMIPTLSPATSSLSSSTMMFDRELFQKLEDVNSEIERISRMSTDLPFNRELEQVQAEFKRVERDSCIAIQSQKELLDKIERHERSSFRRYFVFNRDQRIESLKTKLWERMAESTMVDAELQRLERQSVSLQDTRRTTFVPLGMGMEQGDATELSWKMEELEREKQDILSNLLTTVATPDVQQLNTRIAMFVSEMRACESIQKQVEKCASMYRQSLQQLQTALSTIMSPSYGGTLKEFVTGPYLLAVEAGHSIEAASHVIQPEARRRYRNHAPELLNVRPPKFPQAIVDFAKRARVNYDRKSSLSVEGTRKLRAGENVIVLMHRIVIQKLEVIITWKTAVEKDLERATDTHRRLESRLHQQMAVAARSVSA</sequence>
<dbReference type="OrthoDB" id="165682at2759"/>